<evidence type="ECO:0000313" key="1">
    <source>
        <dbReference type="EMBL" id="ATY61110.1"/>
    </source>
</evidence>
<dbReference type="VEuPathDB" id="FungiDB:A9K55_005628"/>
<dbReference type="Proteomes" id="UP000323067">
    <property type="component" value="Chromosome vi"/>
</dbReference>
<dbReference type="AlphaFoldDB" id="A0A2H4SDE3"/>
<accession>A0A2H4SDE3</accession>
<dbReference type="VEuPathDB" id="FungiDB:CCM_03350"/>
<name>A0A2H4SDE3_CORMI</name>
<reference evidence="1 2" key="1">
    <citation type="journal article" date="2017" name="BMC Genomics">
        <title>Chromosome level assembly and secondary metabolite potential of the parasitic fungus Cordyceps militaris.</title>
        <authorList>
            <person name="Kramer G.J."/>
            <person name="Nodwell J.R."/>
        </authorList>
    </citation>
    <scope>NUCLEOTIDE SEQUENCE [LARGE SCALE GENOMIC DNA]</scope>
    <source>
        <strain evidence="1 2">ATCC 34164</strain>
    </source>
</reference>
<sequence>MARMALHVGSIHQANLTHDLCLFPRRCSIGKACPGMSRGIPEAPGPFCHTAGEGKLVAFSHARRCGGCVQDSVFLVLYVALIRYESTQRQVSAELKVPWLYDCHMDVRRQSIRADEQPRRAAYAGKTMDKCVARLFGRKPLTEASYRGTLEITCLCKSGVMDARETTSSRHMETLATGASDPL</sequence>
<proteinExistence type="predicted"/>
<evidence type="ECO:0000313" key="2">
    <source>
        <dbReference type="Proteomes" id="UP000323067"/>
    </source>
</evidence>
<dbReference type="EMBL" id="CP023323">
    <property type="protein sequence ID" value="ATY61110.1"/>
    <property type="molecule type" value="Genomic_DNA"/>
</dbReference>
<gene>
    <name evidence="1" type="ORF">A9K55_005628</name>
</gene>
<organism evidence="1 2">
    <name type="scientific">Cordyceps militaris</name>
    <name type="common">Caterpillar fungus</name>
    <name type="synonym">Clavaria militaris</name>
    <dbReference type="NCBI Taxonomy" id="73501"/>
    <lineage>
        <taxon>Eukaryota</taxon>
        <taxon>Fungi</taxon>
        <taxon>Dikarya</taxon>
        <taxon>Ascomycota</taxon>
        <taxon>Pezizomycotina</taxon>
        <taxon>Sordariomycetes</taxon>
        <taxon>Hypocreomycetidae</taxon>
        <taxon>Hypocreales</taxon>
        <taxon>Cordycipitaceae</taxon>
        <taxon>Cordyceps</taxon>
    </lineage>
</organism>
<protein>
    <submittedName>
        <fullName evidence="1">Uncharacterized protein</fullName>
    </submittedName>
</protein>